<name>A0A6M4AYV8_9SPHN</name>
<dbReference type="InterPro" id="IPR021731">
    <property type="entry name" value="AMIN_dom"/>
</dbReference>
<dbReference type="PANTHER" id="PTHR30404">
    <property type="entry name" value="N-ACETYLMURAMOYL-L-ALANINE AMIDASE"/>
    <property type="match status" value="1"/>
</dbReference>
<evidence type="ECO:0000256" key="1">
    <source>
        <dbReference type="ARBA" id="ARBA00001561"/>
    </source>
</evidence>
<dbReference type="SMART" id="SM00646">
    <property type="entry name" value="Ami_3"/>
    <property type="match status" value="1"/>
</dbReference>
<dbReference type="Pfam" id="PF01520">
    <property type="entry name" value="Amidase_3"/>
    <property type="match status" value="1"/>
</dbReference>
<dbReference type="InterPro" id="IPR050695">
    <property type="entry name" value="N-acetylmuramoyl_amidase_3"/>
</dbReference>
<dbReference type="GO" id="GO:0030288">
    <property type="term" value="C:outer membrane-bounded periplasmic space"/>
    <property type="evidence" value="ECO:0007669"/>
    <property type="project" value="TreeGrafter"/>
</dbReference>
<dbReference type="PANTHER" id="PTHR30404:SF0">
    <property type="entry name" value="N-ACETYLMURAMOYL-L-ALANINE AMIDASE AMIC"/>
    <property type="match status" value="1"/>
</dbReference>
<evidence type="ECO:0000313" key="5">
    <source>
        <dbReference type="EMBL" id="QJQ32231.1"/>
    </source>
</evidence>
<dbReference type="CDD" id="cd02696">
    <property type="entry name" value="MurNAc-LAA"/>
    <property type="match status" value="1"/>
</dbReference>
<dbReference type="KEGG" id="slan:GV829_06990"/>
<dbReference type="Gene3D" id="2.60.40.3500">
    <property type="match status" value="1"/>
</dbReference>
<protein>
    <recommendedName>
        <fullName evidence="2">N-acetylmuramoyl-L-alanine amidase</fullName>
        <ecNumber evidence="2">3.5.1.28</ecNumber>
    </recommendedName>
</protein>
<proteinExistence type="predicted"/>
<dbReference type="Proteomes" id="UP000503018">
    <property type="component" value="Chromosome"/>
</dbReference>
<evidence type="ECO:0000259" key="4">
    <source>
        <dbReference type="SMART" id="SM00646"/>
    </source>
</evidence>
<reference evidence="5 6" key="1">
    <citation type="submission" date="2020-01" db="EMBL/GenBank/DDBJ databases">
        <title>Sphingomonas sp. strain CSW-10.</title>
        <authorList>
            <person name="Chen W.-M."/>
        </authorList>
    </citation>
    <scope>NUCLEOTIDE SEQUENCE [LARGE SCALE GENOMIC DNA]</scope>
    <source>
        <strain evidence="5 6">CSW-10</strain>
    </source>
</reference>
<dbReference type="InterPro" id="IPR002508">
    <property type="entry name" value="MurNAc-LAA_cat"/>
</dbReference>
<dbReference type="Gene3D" id="3.40.630.40">
    <property type="entry name" value="Zn-dependent exopeptidases"/>
    <property type="match status" value="1"/>
</dbReference>
<dbReference type="GO" id="GO:0009253">
    <property type="term" value="P:peptidoglycan catabolic process"/>
    <property type="evidence" value="ECO:0007669"/>
    <property type="project" value="InterPro"/>
</dbReference>
<organism evidence="5 6">
    <name type="scientific">Sphingomonas lacunae</name>
    <dbReference type="NCBI Taxonomy" id="2698828"/>
    <lineage>
        <taxon>Bacteria</taxon>
        <taxon>Pseudomonadati</taxon>
        <taxon>Pseudomonadota</taxon>
        <taxon>Alphaproteobacteria</taxon>
        <taxon>Sphingomonadales</taxon>
        <taxon>Sphingomonadaceae</taxon>
        <taxon>Sphingomonas</taxon>
    </lineage>
</organism>
<dbReference type="SUPFAM" id="SSF53187">
    <property type="entry name" value="Zn-dependent exopeptidases"/>
    <property type="match status" value="1"/>
</dbReference>
<dbReference type="GO" id="GO:0008745">
    <property type="term" value="F:N-acetylmuramoyl-L-alanine amidase activity"/>
    <property type="evidence" value="ECO:0007669"/>
    <property type="project" value="UniProtKB-EC"/>
</dbReference>
<evidence type="ECO:0000313" key="6">
    <source>
        <dbReference type="Proteomes" id="UP000503018"/>
    </source>
</evidence>
<keyword evidence="6" id="KW-1185">Reference proteome</keyword>
<gene>
    <name evidence="5" type="ORF">GV829_06990</name>
</gene>
<feature type="domain" description="MurNAc-LAA" evidence="4">
    <location>
        <begin position="258"/>
        <end position="412"/>
    </location>
</feature>
<dbReference type="Pfam" id="PF11741">
    <property type="entry name" value="AMIN"/>
    <property type="match status" value="1"/>
</dbReference>
<dbReference type="EC" id="3.5.1.28" evidence="2"/>
<keyword evidence="3" id="KW-0378">Hydrolase</keyword>
<dbReference type="AlphaFoldDB" id="A0A6M4AYV8"/>
<dbReference type="EMBL" id="CP053015">
    <property type="protein sequence ID" value="QJQ32231.1"/>
    <property type="molecule type" value="Genomic_DNA"/>
</dbReference>
<accession>A0A6M4AYV8</accession>
<evidence type="ECO:0000256" key="3">
    <source>
        <dbReference type="ARBA" id="ARBA00022801"/>
    </source>
</evidence>
<evidence type="ECO:0000256" key="2">
    <source>
        <dbReference type="ARBA" id="ARBA00011901"/>
    </source>
</evidence>
<comment type="catalytic activity">
    <reaction evidence="1">
        <text>Hydrolyzes the link between N-acetylmuramoyl residues and L-amino acid residues in certain cell-wall glycopeptides.</text>
        <dbReference type="EC" id="3.5.1.28"/>
    </reaction>
</comment>
<sequence>MPIWTSEGKWRHKAPVLQLLLALFCLTGWSPAEAGSLQSARLEDGELTLRFDGPVGEAASFALDGPRRLAIDIAGASPGRPVMDSSGDVLRVRQGRFGSDTLRLVLDLGQPAVINTVRFSPDGRSITVALRSASVSQFVDAVRRGERLIASPVSGTPTLAMARRENRPYQVSVPIGPARGLGLPRVYGPADSRLPLVVIDAGHGGHDPGALSRDGRLREEEVTLAIARATRDALVATGRVRVALTREDDRYLVLEERYGLARRLNANLFISIHADAAENEHATGASIYTLSEVASDREAARLAARENRANILNGIDLGGRSDDVRSILIDLTQRETMNLSADFARTLQRAAAGTIPFRTDSHRFAGFVVLKAPDMPSVLVETGFITNEADAARIASREGQQNIARGIRQAVLTHFARQIAAREAAVASAGRGAAR</sequence>